<dbReference type="InterPro" id="IPR006137">
    <property type="entry name" value="NADH_UbQ_OxRdtase-like_20kDa"/>
</dbReference>
<dbReference type="OrthoDB" id="9787729at2"/>
<keyword evidence="4" id="KW-1185">Reference proteome</keyword>
<dbReference type="EMBL" id="CZPZ01000012">
    <property type="protein sequence ID" value="CUS35143.1"/>
    <property type="molecule type" value="Genomic_DNA"/>
</dbReference>
<protein>
    <submittedName>
        <fullName evidence="3">Sulfhydrogenase, subunit delta</fullName>
        <ecNumber evidence="3">1.12.1.2</ecNumber>
    </submittedName>
</protein>
<dbReference type="GO" id="GO:0047985">
    <property type="term" value="F:hydrogen dehydrogenase activity"/>
    <property type="evidence" value="ECO:0007669"/>
    <property type="project" value="UniProtKB-EC"/>
</dbReference>
<dbReference type="Proteomes" id="UP000198736">
    <property type="component" value="Unassembled WGS sequence"/>
</dbReference>
<gene>
    <name evidence="3" type="primary">hydD</name>
    <name evidence="3" type="ORF">COMA2_20109</name>
</gene>
<evidence type="ECO:0000313" key="4">
    <source>
        <dbReference type="Proteomes" id="UP000198736"/>
    </source>
</evidence>
<dbReference type="EC" id="1.12.1.2" evidence="3"/>
<dbReference type="PANTHER" id="PTHR42845:SF3">
    <property type="entry name" value="CYTOSOLIC NIFE-HYDROGENASE, DELTA SUBUNIT"/>
    <property type="match status" value="1"/>
</dbReference>
<evidence type="ECO:0000259" key="2">
    <source>
        <dbReference type="Pfam" id="PF01058"/>
    </source>
</evidence>
<evidence type="ECO:0000313" key="3">
    <source>
        <dbReference type="EMBL" id="CUS35143.1"/>
    </source>
</evidence>
<reference evidence="4" key="1">
    <citation type="submission" date="2015-10" db="EMBL/GenBank/DDBJ databases">
        <authorList>
            <person name="Luecker S."/>
            <person name="Luecker S."/>
        </authorList>
    </citation>
    <scope>NUCLEOTIDE SEQUENCE [LARGE SCALE GENOMIC DNA]</scope>
</reference>
<keyword evidence="1 3" id="KW-0560">Oxidoreductase</keyword>
<dbReference type="SUPFAM" id="SSF56770">
    <property type="entry name" value="HydA/Nqo6-like"/>
    <property type="match status" value="1"/>
</dbReference>
<dbReference type="Gene3D" id="3.40.50.700">
    <property type="entry name" value="NADH:ubiquinone oxidoreductase-like, 20kDa subunit"/>
    <property type="match status" value="1"/>
</dbReference>
<dbReference type="RefSeq" id="WP_090896563.1">
    <property type="nucleotide sequence ID" value="NZ_CZPZ01000012.1"/>
</dbReference>
<organism evidence="3 4">
    <name type="scientific">Candidatus Nitrospira nitrificans</name>
    <dbReference type="NCBI Taxonomy" id="1742973"/>
    <lineage>
        <taxon>Bacteria</taxon>
        <taxon>Pseudomonadati</taxon>
        <taxon>Nitrospirota</taxon>
        <taxon>Nitrospiria</taxon>
        <taxon>Nitrospirales</taxon>
        <taxon>Nitrospiraceae</taxon>
        <taxon>Nitrospira</taxon>
    </lineage>
</organism>
<proteinExistence type="predicted"/>
<dbReference type="InterPro" id="IPR051349">
    <property type="entry name" value="Hydrogenase_assoc-protein"/>
</dbReference>
<dbReference type="GO" id="GO:0051536">
    <property type="term" value="F:iron-sulfur cluster binding"/>
    <property type="evidence" value="ECO:0007669"/>
    <property type="project" value="InterPro"/>
</dbReference>
<dbReference type="AlphaFoldDB" id="A0A0S4LBS3"/>
<dbReference type="InterPro" id="IPR037024">
    <property type="entry name" value="NiFe_Hase_small_N_sf"/>
</dbReference>
<dbReference type="Pfam" id="PF01058">
    <property type="entry name" value="Oxidored_q6"/>
    <property type="match status" value="1"/>
</dbReference>
<evidence type="ECO:0000256" key="1">
    <source>
        <dbReference type="ARBA" id="ARBA00023002"/>
    </source>
</evidence>
<feature type="domain" description="NADH:ubiquinone oxidoreductase-like 20kDa subunit" evidence="2">
    <location>
        <begin position="24"/>
        <end position="160"/>
    </location>
</feature>
<dbReference type="STRING" id="1742973.COMA2_20109"/>
<dbReference type="PANTHER" id="PTHR42845">
    <property type="entry name" value="COENZYME F420-REDUCING HYDROGENASE, GAMMA SUBUNIT"/>
    <property type="match status" value="1"/>
</dbReference>
<name>A0A0S4LBS3_9BACT</name>
<accession>A0A0S4LBS3</accession>
<sequence length="277" mass="30039">MLDPSKEIDEGQRPRLAVFKFASCDGCQLSMLNLEEDLLALGQALDIAYFPEASSDMSDGPYDIALVEGSITTAEDAQRILNVRQQTKKLLTIGACATAGGIQALRNWGDIEAFKQAVYPRPDYIQSLSTSTPISDHVRVDFELWGCPIDKGQLLRVLTDLSAGVPPRLPVDSVCLECKRRGTVCVVVAKGMPCLGPVTRSGCGAICPAMGRDCYGCFGPSEGARKGPGLPPNTSSLAKHFHEELQLIPIEVLRRFRGINGDASPFRDESNVWEKKA</sequence>